<dbReference type="OrthoDB" id="9803194at2"/>
<dbReference type="InterPro" id="IPR029149">
    <property type="entry name" value="Creatin/AminoP/Spt16_N"/>
</dbReference>
<evidence type="ECO:0000313" key="3">
    <source>
        <dbReference type="EMBL" id="OLF09144.1"/>
    </source>
</evidence>
<accession>A0A7Z0WLP0</accession>
<evidence type="ECO:0000259" key="1">
    <source>
        <dbReference type="Pfam" id="PF00557"/>
    </source>
</evidence>
<dbReference type="InterPro" id="IPR000994">
    <property type="entry name" value="Pept_M24"/>
</dbReference>
<sequence>MAFSQRLGPSFFDSVQARVRARAAEAGLDAILTDDPEDVAYLTGFFHHPCERPVAVWLETGGRCVLLVPELEREYARSQHAAAELVSYPEYPGVLPPFAALAGVIGPGRRRAGHTTSITHHRLTAASAALSDVDLVPTELVTVCRYVKDPAEIALHAEAARITDVMLTEGVALITEAVAGGGELPSEAELAAHVGQVGTGMMYAEHTDVVVVGLLAGGLVYAGANSSYPHGLPSAYRLTPGDTFMLSLGCAVGGRYVEGERTFVLGEPTAEQRRYHDTVRLAQQIGGEAIRPGAQCRAANAACLAVIRDAGFGKYLRHRQGHGIGLGMHEPPWLEDGDDTLLEPGMVVSNEPGIYVPGHAGYRISDSMLVTETGSRPLTAYPRTLDDCVIPL</sequence>
<dbReference type="EMBL" id="MSIF01000010">
    <property type="protein sequence ID" value="OLF09144.1"/>
    <property type="molecule type" value="Genomic_DNA"/>
</dbReference>
<evidence type="ECO:0000259" key="2">
    <source>
        <dbReference type="Pfam" id="PF01321"/>
    </source>
</evidence>
<dbReference type="Pfam" id="PF01321">
    <property type="entry name" value="Creatinase_N"/>
    <property type="match status" value="1"/>
</dbReference>
<dbReference type="PANTHER" id="PTHR46112">
    <property type="entry name" value="AMINOPEPTIDASE"/>
    <property type="match status" value="1"/>
</dbReference>
<gene>
    <name evidence="3" type="ORF">BLA60_21475</name>
</gene>
<dbReference type="SUPFAM" id="SSF53092">
    <property type="entry name" value="Creatinase/prolidase N-terminal domain"/>
    <property type="match status" value="1"/>
</dbReference>
<dbReference type="InterPro" id="IPR036005">
    <property type="entry name" value="Creatinase/aminopeptidase-like"/>
</dbReference>
<reference evidence="3 4" key="1">
    <citation type="submission" date="2016-12" db="EMBL/GenBank/DDBJ databases">
        <title>The draft genome sequence of Actinophytocola xinjiangensis.</title>
        <authorList>
            <person name="Wang W."/>
            <person name="Yuan L."/>
        </authorList>
    </citation>
    <scope>NUCLEOTIDE SEQUENCE [LARGE SCALE GENOMIC DNA]</scope>
    <source>
        <strain evidence="3 4">CGMCC 4.4663</strain>
    </source>
</reference>
<organism evidence="3 4">
    <name type="scientific">Actinophytocola xinjiangensis</name>
    <dbReference type="NCBI Taxonomy" id="485602"/>
    <lineage>
        <taxon>Bacteria</taxon>
        <taxon>Bacillati</taxon>
        <taxon>Actinomycetota</taxon>
        <taxon>Actinomycetes</taxon>
        <taxon>Pseudonocardiales</taxon>
        <taxon>Pseudonocardiaceae</taxon>
    </lineage>
</organism>
<dbReference type="AlphaFoldDB" id="A0A7Z0WLP0"/>
<feature type="domain" description="Peptidase M24" evidence="1">
    <location>
        <begin position="156"/>
        <end position="372"/>
    </location>
</feature>
<dbReference type="InterPro" id="IPR050659">
    <property type="entry name" value="Peptidase_M24B"/>
</dbReference>
<dbReference type="Proteomes" id="UP000185696">
    <property type="component" value="Unassembled WGS sequence"/>
</dbReference>
<dbReference type="SUPFAM" id="SSF55920">
    <property type="entry name" value="Creatinase/aminopeptidase"/>
    <property type="match status" value="1"/>
</dbReference>
<evidence type="ECO:0000313" key="4">
    <source>
        <dbReference type="Proteomes" id="UP000185696"/>
    </source>
</evidence>
<dbReference type="Gene3D" id="3.40.350.10">
    <property type="entry name" value="Creatinase/prolidase N-terminal domain"/>
    <property type="match status" value="1"/>
</dbReference>
<comment type="caution">
    <text evidence="3">The sequence shown here is derived from an EMBL/GenBank/DDBJ whole genome shotgun (WGS) entry which is preliminary data.</text>
</comment>
<dbReference type="Gene3D" id="3.90.230.10">
    <property type="entry name" value="Creatinase/methionine aminopeptidase superfamily"/>
    <property type="match status" value="1"/>
</dbReference>
<dbReference type="RefSeq" id="WP_075134734.1">
    <property type="nucleotide sequence ID" value="NZ_MSIF01000010.1"/>
</dbReference>
<dbReference type="InterPro" id="IPR000587">
    <property type="entry name" value="Creatinase_N"/>
</dbReference>
<name>A0A7Z0WLP0_9PSEU</name>
<dbReference type="Pfam" id="PF00557">
    <property type="entry name" value="Peptidase_M24"/>
    <property type="match status" value="1"/>
</dbReference>
<feature type="domain" description="Creatinase N-terminal" evidence="2">
    <location>
        <begin position="17"/>
        <end position="145"/>
    </location>
</feature>
<keyword evidence="4" id="KW-1185">Reference proteome</keyword>
<protein>
    <submittedName>
        <fullName evidence="3">Peptidase M24</fullName>
    </submittedName>
</protein>
<dbReference type="PANTHER" id="PTHR46112:SF2">
    <property type="entry name" value="XAA-PRO AMINOPEPTIDASE P-RELATED"/>
    <property type="match status" value="1"/>
</dbReference>
<proteinExistence type="predicted"/>